<dbReference type="STRING" id="464029.SAMN02982989_0889"/>
<dbReference type="RefSeq" id="WP_085423797.1">
    <property type="nucleotide sequence ID" value="NZ_FXAF01000008.1"/>
</dbReference>
<sequence length="341" mass="36940">MLNRRNILAAFAAAVLGFQGFTMTALPAAAQDVVNASLRLKWLTQAQFAGFYVALEKGYYKEEGINLTINPGGPNLLTENLVATGADTFGLSGGTDSVFAARDKGMPIVCIGVAHQVTPFVFVSHKDGPVQTVADFKGKKITTWFTGANHVLSAMLSKVGIDPKDADIQPQQVSVTPFVDKQVDVVTATRYNELYVINQRVGKDNLNLFVPEDSGVSFPRDTLIVSEQTAAEKPELVEKFLRASVKGWKDAFANEKEAIDIIMKIAPTLDRAQQEFMLSEVKTLMTAGKASTDGLFTIDKDAVGSANDLLAQYGVISKPVDLDEAFNSSFIDKIPAGERRL</sequence>
<comment type="catalytic activity">
    <reaction evidence="11">
        <text>N(6)-(pyridoxal phosphate)-L-lysyl-[4-amino-5-hydroxymethyl-2-methylpyrimidine phosphate synthase] + L-histidyl-[4-amino-5-hydroxymethyl-2-methylpyrimidine phosphate synthase] + 2 Fe(3+) + 4 H2O = L-lysyl-[4-amino-5-hydroxymethyl-2-methylpyrimidine phosphate synthase] + (2S)-2-amino-5-hydroxy-4-oxopentanoyl-[4-amino-5-hydroxymethyl-2-methylpyrimidine phosphate synthase] + 4-amino-2-methyl-5-(phosphooxymethyl)pyrimidine + 3-oxopropanoate + 2 Fe(2+) + 2 H(+)</text>
        <dbReference type="Rhea" id="RHEA:65756"/>
        <dbReference type="Rhea" id="RHEA-COMP:16892"/>
        <dbReference type="Rhea" id="RHEA-COMP:16893"/>
        <dbReference type="Rhea" id="RHEA-COMP:16894"/>
        <dbReference type="Rhea" id="RHEA-COMP:16895"/>
        <dbReference type="ChEBI" id="CHEBI:15377"/>
        <dbReference type="ChEBI" id="CHEBI:15378"/>
        <dbReference type="ChEBI" id="CHEBI:29033"/>
        <dbReference type="ChEBI" id="CHEBI:29034"/>
        <dbReference type="ChEBI" id="CHEBI:29969"/>
        <dbReference type="ChEBI" id="CHEBI:29979"/>
        <dbReference type="ChEBI" id="CHEBI:33190"/>
        <dbReference type="ChEBI" id="CHEBI:58354"/>
        <dbReference type="ChEBI" id="CHEBI:143915"/>
        <dbReference type="ChEBI" id="CHEBI:157692"/>
    </reaction>
    <physiologicalReaction direction="left-to-right" evidence="11">
        <dbReference type="Rhea" id="RHEA:65757"/>
    </physiologicalReaction>
</comment>
<dbReference type="Pfam" id="PF09084">
    <property type="entry name" value="NMT1"/>
    <property type="match status" value="1"/>
</dbReference>
<evidence type="ECO:0000256" key="8">
    <source>
        <dbReference type="ARBA" id="ARBA00022977"/>
    </source>
</evidence>
<comment type="subunit">
    <text evidence="4">Homodimer.</text>
</comment>
<dbReference type="GO" id="GO:0016740">
    <property type="term" value="F:transferase activity"/>
    <property type="evidence" value="ECO:0007669"/>
    <property type="project" value="UniProtKB-KW"/>
</dbReference>
<evidence type="ECO:0000256" key="9">
    <source>
        <dbReference type="ARBA" id="ARBA00023004"/>
    </source>
</evidence>
<proteinExistence type="inferred from homology"/>
<dbReference type="OrthoDB" id="5372616at2"/>
<keyword evidence="9" id="KW-0408">Iron</keyword>
<dbReference type="PANTHER" id="PTHR31528">
    <property type="entry name" value="4-AMINO-5-HYDROXYMETHYL-2-METHYLPYRIMIDINE PHOSPHATE SYNTHASE THI11-RELATED"/>
    <property type="match status" value="1"/>
</dbReference>
<dbReference type="Proteomes" id="UP000192903">
    <property type="component" value="Unassembled WGS sequence"/>
</dbReference>
<evidence type="ECO:0000256" key="5">
    <source>
        <dbReference type="ARBA" id="ARBA00022679"/>
    </source>
</evidence>
<evidence type="ECO:0000313" key="15">
    <source>
        <dbReference type="Proteomes" id="UP000192903"/>
    </source>
</evidence>
<keyword evidence="6" id="KW-0479">Metal-binding</keyword>
<feature type="signal peptide" evidence="12">
    <location>
        <begin position="1"/>
        <end position="24"/>
    </location>
</feature>
<dbReference type="Gene3D" id="3.40.190.10">
    <property type="entry name" value="Periplasmic binding protein-like II"/>
    <property type="match status" value="2"/>
</dbReference>
<evidence type="ECO:0000256" key="1">
    <source>
        <dbReference type="ARBA" id="ARBA00003469"/>
    </source>
</evidence>
<evidence type="ECO:0000256" key="4">
    <source>
        <dbReference type="ARBA" id="ARBA00011738"/>
    </source>
</evidence>
<keyword evidence="15" id="KW-1185">Reference proteome</keyword>
<dbReference type="EMBL" id="FXAF01000008">
    <property type="protein sequence ID" value="SMF59097.1"/>
    <property type="molecule type" value="Genomic_DNA"/>
</dbReference>
<accession>A0A1X7FUS7</accession>
<organism evidence="14 15">
    <name type="scientific">Xaviernesmea oryzae</name>
    <dbReference type="NCBI Taxonomy" id="464029"/>
    <lineage>
        <taxon>Bacteria</taxon>
        <taxon>Pseudomonadati</taxon>
        <taxon>Pseudomonadota</taxon>
        <taxon>Alphaproteobacteria</taxon>
        <taxon>Hyphomicrobiales</taxon>
        <taxon>Rhizobiaceae</taxon>
        <taxon>Rhizobium/Agrobacterium group</taxon>
        <taxon>Xaviernesmea</taxon>
    </lineage>
</organism>
<keyword evidence="5" id="KW-0808">Transferase</keyword>
<dbReference type="SUPFAM" id="SSF53850">
    <property type="entry name" value="Periplasmic binding protein-like II"/>
    <property type="match status" value="1"/>
</dbReference>
<evidence type="ECO:0000256" key="2">
    <source>
        <dbReference type="ARBA" id="ARBA00004948"/>
    </source>
</evidence>
<reference evidence="15" key="1">
    <citation type="submission" date="2017-04" db="EMBL/GenBank/DDBJ databases">
        <authorList>
            <person name="Varghese N."/>
            <person name="Submissions S."/>
        </authorList>
    </citation>
    <scope>NUCLEOTIDE SEQUENCE [LARGE SCALE GENOMIC DNA]</scope>
    <source>
        <strain evidence="15">B4P</strain>
    </source>
</reference>
<evidence type="ECO:0000256" key="3">
    <source>
        <dbReference type="ARBA" id="ARBA00009406"/>
    </source>
</evidence>
<dbReference type="AlphaFoldDB" id="A0A1X7FUS7"/>
<dbReference type="GO" id="GO:0009228">
    <property type="term" value="P:thiamine biosynthetic process"/>
    <property type="evidence" value="ECO:0007669"/>
    <property type="project" value="UniProtKB-KW"/>
</dbReference>
<evidence type="ECO:0000256" key="12">
    <source>
        <dbReference type="SAM" id="SignalP"/>
    </source>
</evidence>
<keyword evidence="8" id="KW-0784">Thiamine biosynthesis</keyword>
<comment type="similarity">
    <text evidence="3">Belongs to the NMT1/THI5 family.</text>
</comment>
<comment type="function">
    <text evidence="1">Responsible for the formation of the pyrimidine heterocycle in the thiamine biosynthesis pathway. Catalyzes the formation of hydroxymethylpyrimidine phosphate (HMP-P) from histidine and pyridoxal phosphate (PLP). The protein uses PLP and the active site histidine to form HMP-P, generating an inactive enzyme. The enzyme can only undergo a single turnover, which suggests it is a suicide enzyme.</text>
</comment>
<feature type="domain" description="SsuA/THI5-like" evidence="13">
    <location>
        <begin position="46"/>
        <end position="258"/>
    </location>
</feature>
<dbReference type="InterPro" id="IPR027939">
    <property type="entry name" value="NMT1/THI5"/>
</dbReference>
<feature type="chain" id="PRO_5013072735" description="Thiamine pyrimidine synthase" evidence="12">
    <location>
        <begin position="25"/>
        <end position="341"/>
    </location>
</feature>
<evidence type="ECO:0000256" key="6">
    <source>
        <dbReference type="ARBA" id="ARBA00022723"/>
    </source>
</evidence>
<dbReference type="InterPro" id="IPR015168">
    <property type="entry name" value="SsuA/THI5"/>
</dbReference>
<evidence type="ECO:0000256" key="10">
    <source>
        <dbReference type="ARBA" id="ARBA00033171"/>
    </source>
</evidence>
<protein>
    <recommendedName>
        <fullName evidence="10">Thiamine pyrimidine synthase</fullName>
    </recommendedName>
</protein>
<dbReference type="GO" id="GO:0046872">
    <property type="term" value="F:metal ion binding"/>
    <property type="evidence" value="ECO:0007669"/>
    <property type="project" value="UniProtKB-KW"/>
</dbReference>
<evidence type="ECO:0000256" key="11">
    <source>
        <dbReference type="ARBA" id="ARBA00048179"/>
    </source>
</evidence>
<comment type="pathway">
    <text evidence="2">Cofactor biosynthesis; thiamine diphosphate biosynthesis.</text>
</comment>
<name>A0A1X7FUS7_9HYPH</name>
<evidence type="ECO:0000313" key="14">
    <source>
        <dbReference type="EMBL" id="SMF59097.1"/>
    </source>
</evidence>
<evidence type="ECO:0000256" key="7">
    <source>
        <dbReference type="ARBA" id="ARBA00022898"/>
    </source>
</evidence>
<dbReference type="PANTHER" id="PTHR31528:SF1">
    <property type="entry name" value="4-AMINO-5-HYDROXYMETHYL-2-METHYLPYRIMIDINE PHOSPHATE SYNTHASE THI11-RELATED"/>
    <property type="match status" value="1"/>
</dbReference>
<keyword evidence="7" id="KW-0663">Pyridoxal phosphate</keyword>
<evidence type="ECO:0000259" key="13">
    <source>
        <dbReference type="Pfam" id="PF09084"/>
    </source>
</evidence>
<keyword evidence="12" id="KW-0732">Signal</keyword>
<gene>
    <name evidence="14" type="ORF">SAMN02982989_0889</name>
</gene>